<accession>A0A7V7TX62</accession>
<keyword evidence="3" id="KW-0597">Phosphoprotein</keyword>
<dbReference type="Gene3D" id="3.30.565.10">
    <property type="entry name" value="Histidine kinase-like ATPase, C-terminal domain"/>
    <property type="match status" value="1"/>
</dbReference>
<sequence length="358" mass="39164">MLTSEVFGLIMDHDPNLVFIKDANSIVLYANRACLECYPPERRASIVGSTGLEDFPREEAALRLAEDRRAFALGESEATTTGVDYLGRCRVLLTRKRAFMTADGEQRLLGISTDITELSEREASLVRINDQLSRFTAFAAHDLRSPLASIVSALNVIRHDRQTKLGPNASDYIELATASAMSMAQQVTALLSVSRAEHRQDVRMVETDLNVLVEEARSNLSALIAQTESYILASRLPTLRVEPDLFRQLIQNLIENGIRHRADRAPQIAIRYEQAGSEHMLSVEDNGTGVAAQDAERLFQPFEQGSRTKGGSGLGLSLCRRVVSLHGGSLAVDPTYVGGCRVVVRLPEALGTVSMAAA</sequence>
<dbReference type="GO" id="GO:0030295">
    <property type="term" value="F:protein kinase activator activity"/>
    <property type="evidence" value="ECO:0007669"/>
    <property type="project" value="TreeGrafter"/>
</dbReference>
<dbReference type="PROSITE" id="PS50109">
    <property type="entry name" value="HIS_KIN"/>
    <property type="match status" value="1"/>
</dbReference>
<gene>
    <name evidence="7" type="ORF">F6X38_07035</name>
</gene>
<protein>
    <recommendedName>
        <fullName evidence="2">histidine kinase</fullName>
        <ecNumber evidence="2">2.7.13.3</ecNumber>
    </recommendedName>
</protein>
<dbReference type="Gene3D" id="3.30.450.20">
    <property type="entry name" value="PAS domain"/>
    <property type="match status" value="1"/>
</dbReference>
<dbReference type="InterPro" id="IPR004358">
    <property type="entry name" value="Sig_transdc_His_kin-like_C"/>
</dbReference>
<dbReference type="InterPro" id="IPR003661">
    <property type="entry name" value="HisK_dim/P_dom"/>
</dbReference>
<organism evidence="7 8">
    <name type="scientific">Plantimonas leprariae</name>
    <dbReference type="NCBI Taxonomy" id="2615207"/>
    <lineage>
        <taxon>Bacteria</taxon>
        <taxon>Pseudomonadati</taxon>
        <taxon>Pseudomonadota</taxon>
        <taxon>Alphaproteobacteria</taxon>
        <taxon>Hyphomicrobiales</taxon>
        <taxon>Aurantimonadaceae</taxon>
        <taxon>Plantimonas</taxon>
    </lineage>
</organism>
<evidence type="ECO:0000256" key="2">
    <source>
        <dbReference type="ARBA" id="ARBA00012438"/>
    </source>
</evidence>
<reference evidence="7 8" key="1">
    <citation type="submission" date="2019-09" db="EMBL/GenBank/DDBJ databases">
        <title>YIM 132180 draft genome.</title>
        <authorList>
            <person name="Zhang K."/>
        </authorList>
    </citation>
    <scope>NUCLEOTIDE SEQUENCE [LARGE SCALE GENOMIC DNA]</scope>
    <source>
        <strain evidence="7 8">YIM 132180</strain>
    </source>
</reference>
<dbReference type="PRINTS" id="PR00344">
    <property type="entry name" value="BCTRLSENSOR"/>
</dbReference>
<dbReference type="SUPFAM" id="SSF55874">
    <property type="entry name" value="ATPase domain of HSP90 chaperone/DNA topoisomerase II/histidine kinase"/>
    <property type="match status" value="1"/>
</dbReference>
<evidence type="ECO:0000313" key="8">
    <source>
        <dbReference type="Proteomes" id="UP000432089"/>
    </source>
</evidence>
<dbReference type="InterPro" id="IPR003594">
    <property type="entry name" value="HATPase_dom"/>
</dbReference>
<evidence type="ECO:0000256" key="5">
    <source>
        <dbReference type="ARBA" id="ARBA00022777"/>
    </source>
</evidence>
<dbReference type="GO" id="GO:0000156">
    <property type="term" value="F:phosphorelay response regulator activity"/>
    <property type="evidence" value="ECO:0007669"/>
    <property type="project" value="TreeGrafter"/>
</dbReference>
<evidence type="ECO:0000256" key="3">
    <source>
        <dbReference type="ARBA" id="ARBA00022553"/>
    </source>
</evidence>
<dbReference type="CDD" id="cd00082">
    <property type="entry name" value="HisKA"/>
    <property type="match status" value="1"/>
</dbReference>
<keyword evidence="8" id="KW-1185">Reference proteome</keyword>
<comment type="catalytic activity">
    <reaction evidence="1">
        <text>ATP + protein L-histidine = ADP + protein N-phospho-L-histidine.</text>
        <dbReference type="EC" id="2.7.13.3"/>
    </reaction>
</comment>
<dbReference type="SMART" id="SM00388">
    <property type="entry name" value="HisKA"/>
    <property type="match status" value="1"/>
</dbReference>
<dbReference type="Pfam" id="PF00512">
    <property type="entry name" value="HisKA"/>
    <property type="match status" value="1"/>
</dbReference>
<dbReference type="EC" id="2.7.13.3" evidence="2"/>
<dbReference type="Gene3D" id="1.10.287.130">
    <property type="match status" value="1"/>
</dbReference>
<keyword evidence="5" id="KW-0418">Kinase</keyword>
<dbReference type="CDD" id="cd00075">
    <property type="entry name" value="HATPase"/>
    <property type="match status" value="1"/>
</dbReference>
<dbReference type="SUPFAM" id="SSF47384">
    <property type="entry name" value="Homodimeric domain of signal transducing histidine kinase"/>
    <property type="match status" value="1"/>
</dbReference>
<evidence type="ECO:0000256" key="1">
    <source>
        <dbReference type="ARBA" id="ARBA00000085"/>
    </source>
</evidence>
<dbReference type="PANTHER" id="PTHR42878">
    <property type="entry name" value="TWO-COMPONENT HISTIDINE KINASE"/>
    <property type="match status" value="1"/>
</dbReference>
<feature type="domain" description="Histidine kinase" evidence="6">
    <location>
        <begin position="138"/>
        <end position="350"/>
    </location>
</feature>
<dbReference type="Proteomes" id="UP000432089">
    <property type="component" value="Unassembled WGS sequence"/>
</dbReference>
<evidence type="ECO:0000313" key="7">
    <source>
        <dbReference type="EMBL" id="KAB0680748.1"/>
    </source>
</evidence>
<name>A0A7V7TX62_9HYPH</name>
<dbReference type="InterPro" id="IPR050351">
    <property type="entry name" value="BphY/WalK/GraS-like"/>
</dbReference>
<dbReference type="InterPro" id="IPR035965">
    <property type="entry name" value="PAS-like_dom_sf"/>
</dbReference>
<dbReference type="InterPro" id="IPR036097">
    <property type="entry name" value="HisK_dim/P_sf"/>
</dbReference>
<keyword evidence="4" id="KW-0808">Transferase</keyword>
<dbReference type="PANTHER" id="PTHR42878:SF15">
    <property type="entry name" value="BACTERIOPHYTOCHROME"/>
    <property type="match status" value="1"/>
</dbReference>
<dbReference type="SMART" id="SM00387">
    <property type="entry name" value="HATPase_c"/>
    <property type="match status" value="1"/>
</dbReference>
<dbReference type="InterPro" id="IPR005467">
    <property type="entry name" value="His_kinase_dom"/>
</dbReference>
<dbReference type="GO" id="GO:0000155">
    <property type="term" value="F:phosphorelay sensor kinase activity"/>
    <property type="evidence" value="ECO:0007669"/>
    <property type="project" value="InterPro"/>
</dbReference>
<dbReference type="Pfam" id="PF08448">
    <property type="entry name" value="PAS_4"/>
    <property type="match status" value="1"/>
</dbReference>
<evidence type="ECO:0000256" key="4">
    <source>
        <dbReference type="ARBA" id="ARBA00022679"/>
    </source>
</evidence>
<comment type="caution">
    <text evidence="7">The sequence shown here is derived from an EMBL/GenBank/DDBJ whole genome shotgun (WGS) entry which is preliminary data.</text>
</comment>
<dbReference type="RefSeq" id="WP_150968900.1">
    <property type="nucleotide sequence ID" value="NZ_VZDO01000004.1"/>
</dbReference>
<dbReference type="InterPro" id="IPR036890">
    <property type="entry name" value="HATPase_C_sf"/>
</dbReference>
<dbReference type="SUPFAM" id="SSF55785">
    <property type="entry name" value="PYP-like sensor domain (PAS domain)"/>
    <property type="match status" value="1"/>
</dbReference>
<proteinExistence type="predicted"/>
<evidence type="ECO:0000259" key="6">
    <source>
        <dbReference type="PROSITE" id="PS50109"/>
    </source>
</evidence>
<dbReference type="Pfam" id="PF02518">
    <property type="entry name" value="HATPase_c"/>
    <property type="match status" value="1"/>
</dbReference>
<dbReference type="AlphaFoldDB" id="A0A7V7TX62"/>
<dbReference type="GO" id="GO:0007234">
    <property type="term" value="P:osmosensory signaling via phosphorelay pathway"/>
    <property type="evidence" value="ECO:0007669"/>
    <property type="project" value="TreeGrafter"/>
</dbReference>
<dbReference type="EMBL" id="VZDO01000004">
    <property type="protein sequence ID" value="KAB0680748.1"/>
    <property type="molecule type" value="Genomic_DNA"/>
</dbReference>
<dbReference type="InterPro" id="IPR013656">
    <property type="entry name" value="PAS_4"/>
</dbReference>